<dbReference type="CDD" id="cd03801">
    <property type="entry name" value="GT4_PimA-like"/>
    <property type="match status" value="1"/>
</dbReference>
<dbReference type="Pfam" id="PF13692">
    <property type="entry name" value="Glyco_trans_1_4"/>
    <property type="match status" value="1"/>
</dbReference>
<gene>
    <name evidence="1" type="ORF">GCM10016234_01900</name>
</gene>
<accession>A0A8J3DTG4</accession>
<sequence>MEVQVSSLFDAKYLAGMYRGAQSPTSVASYYLKRLMGLQGSKKPDLIWLEKEAFPWLPWFIEQRVIPRNVPLVSDYDDAIFHRYDQHTRKLVRRLLGSKISAVMSHSNIVTAGNHYLAEYAQQAGAKRVMIVPTVVDVKAYKLRTSVDHNVKARIGWIGTPQTWRTFGQPIFDLVRQTARESKAVFRAVGAGHGYSTTDEVEFFDWSEAREVSLIQGMDIGIMPLDNTPWARGKCGYKLIQYMACGLPVVASPVGANNDIVEHGVNGFFASNDLEWKHALGALLRDPELRYRMGQAGRRKVEQSYSLQVHGPRVAQILRSAARAN</sequence>
<comment type="caution">
    <text evidence="1">The sequence shown here is derived from an EMBL/GenBank/DDBJ whole genome shotgun (WGS) entry which is preliminary data.</text>
</comment>
<name>A0A8J3DTG4_9HYPH</name>
<dbReference type="Gene3D" id="3.40.50.2000">
    <property type="entry name" value="Glycogen Phosphorylase B"/>
    <property type="match status" value="2"/>
</dbReference>
<dbReference type="AlphaFoldDB" id="A0A8J3DTG4"/>
<protein>
    <submittedName>
        <fullName evidence="1">Glycosyl transferase</fullName>
    </submittedName>
</protein>
<keyword evidence="1" id="KW-0808">Transferase</keyword>
<proteinExistence type="predicted"/>
<dbReference type="PANTHER" id="PTHR12526:SF600">
    <property type="entry name" value="GLYCOSYL TRANSFERASE GROUP 1"/>
    <property type="match status" value="1"/>
</dbReference>
<evidence type="ECO:0000313" key="2">
    <source>
        <dbReference type="Proteomes" id="UP000630142"/>
    </source>
</evidence>
<dbReference type="Proteomes" id="UP000630142">
    <property type="component" value="Unassembled WGS sequence"/>
</dbReference>
<reference evidence="1" key="2">
    <citation type="submission" date="2020-09" db="EMBL/GenBank/DDBJ databases">
        <authorList>
            <person name="Sun Q."/>
            <person name="Kim S."/>
        </authorList>
    </citation>
    <scope>NUCLEOTIDE SEQUENCE</scope>
    <source>
        <strain evidence="1">KCTC 42249</strain>
    </source>
</reference>
<keyword evidence="2" id="KW-1185">Reference proteome</keyword>
<dbReference type="EMBL" id="BMZQ01000001">
    <property type="protein sequence ID" value="GHD05619.1"/>
    <property type="molecule type" value="Genomic_DNA"/>
</dbReference>
<reference evidence="1" key="1">
    <citation type="journal article" date="2014" name="Int. J. Syst. Evol. Microbiol.">
        <title>Complete genome sequence of Corynebacterium casei LMG S-19264T (=DSM 44701T), isolated from a smear-ripened cheese.</title>
        <authorList>
            <consortium name="US DOE Joint Genome Institute (JGI-PGF)"/>
            <person name="Walter F."/>
            <person name="Albersmeier A."/>
            <person name="Kalinowski J."/>
            <person name="Ruckert C."/>
        </authorList>
    </citation>
    <scope>NUCLEOTIDE SEQUENCE</scope>
    <source>
        <strain evidence="1">KCTC 42249</strain>
    </source>
</reference>
<dbReference type="PANTHER" id="PTHR12526">
    <property type="entry name" value="GLYCOSYLTRANSFERASE"/>
    <property type="match status" value="1"/>
</dbReference>
<dbReference type="SUPFAM" id="SSF53756">
    <property type="entry name" value="UDP-Glycosyltransferase/glycogen phosphorylase"/>
    <property type="match status" value="1"/>
</dbReference>
<organism evidence="1 2">
    <name type="scientific">Tianweitania populi</name>
    <dbReference type="NCBI Taxonomy" id="1607949"/>
    <lineage>
        <taxon>Bacteria</taxon>
        <taxon>Pseudomonadati</taxon>
        <taxon>Pseudomonadota</taxon>
        <taxon>Alphaproteobacteria</taxon>
        <taxon>Hyphomicrobiales</taxon>
        <taxon>Phyllobacteriaceae</taxon>
        <taxon>Tianweitania</taxon>
    </lineage>
</organism>
<dbReference type="GO" id="GO:0016757">
    <property type="term" value="F:glycosyltransferase activity"/>
    <property type="evidence" value="ECO:0007669"/>
    <property type="project" value="TreeGrafter"/>
</dbReference>
<evidence type="ECO:0000313" key="1">
    <source>
        <dbReference type="EMBL" id="GHD05619.1"/>
    </source>
</evidence>